<dbReference type="CDD" id="cd06222">
    <property type="entry name" value="RNase_H_like"/>
    <property type="match status" value="1"/>
</dbReference>
<dbReference type="Pfam" id="PF13456">
    <property type="entry name" value="RVT_3"/>
    <property type="match status" value="1"/>
</dbReference>
<dbReference type="InterPro" id="IPR036397">
    <property type="entry name" value="RNaseH_sf"/>
</dbReference>
<dbReference type="InterPro" id="IPR053151">
    <property type="entry name" value="RNase_H-like"/>
</dbReference>
<dbReference type="AlphaFoldDB" id="A0A8I6Z006"/>
<dbReference type="Gene3D" id="3.30.420.10">
    <property type="entry name" value="Ribonuclease H-like superfamily/Ribonuclease H"/>
    <property type="match status" value="1"/>
</dbReference>
<feature type="domain" description="RNase H type-1" evidence="1">
    <location>
        <begin position="31"/>
        <end position="139"/>
    </location>
</feature>
<dbReference type="InterPro" id="IPR002156">
    <property type="entry name" value="RNaseH_domain"/>
</dbReference>
<dbReference type="EnsemblPlants" id="HORVU.MOREX.r3.6HG0561270.1">
    <property type="protein sequence ID" value="HORVU.MOREX.r3.6HG0561270.1.CDS1"/>
    <property type="gene ID" value="HORVU.MOREX.r3.6HG0561270"/>
</dbReference>
<dbReference type="InterPro" id="IPR044730">
    <property type="entry name" value="RNase_H-like_dom_plant"/>
</dbReference>
<dbReference type="Proteomes" id="UP000011116">
    <property type="component" value="Chromosome 6H"/>
</dbReference>
<protein>
    <recommendedName>
        <fullName evidence="1">RNase H type-1 domain-containing protein</fullName>
    </recommendedName>
</protein>
<proteinExistence type="predicted"/>
<evidence type="ECO:0000313" key="3">
    <source>
        <dbReference type="Proteomes" id="UP000011116"/>
    </source>
</evidence>
<dbReference type="PANTHER" id="PTHR47723">
    <property type="entry name" value="OS05G0353850 PROTEIN"/>
    <property type="match status" value="1"/>
</dbReference>
<dbReference type="GO" id="GO:0003676">
    <property type="term" value="F:nucleic acid binding"/>
    <property type="evidence" value="ECO:0007669"/>
    <property type="project" value="InterPro"/>
</dbReference>
<dbReference type="GO" id="GO:0004523">
    <property type="term" value="F:RNA-DNA hybrid ribonuclease activity"/>
    <property type="evidence" value="ECO:0007669"/>
    <property type="project" value="InterPro"/>
</dbReference>
<keyword evidence="3" id="KW-1185">Reference proteome</keyword>
<sequence>MAANFGAANSSKPKVRVDGWKKPKCGWQLCQDSLEGYVGVVIRDQNGAFVAAANEKLEICYDVSTAEAIFVRFGLNLARTVGCSKVEVNLDNVEMISALKEGYSSSLAIAIFDDCYFLSLDFSHILFEHCFRENNKVAHE</sequence>
<name>A0A8I6Z006_HORVV</name>
<evidence type="ECO:0000313" key="2">
    <source>
        <dbReference type="EnsemblPlants" id="HORVU.MOREX.r3.6HG0561270.1.CDS1"/>
    </source>
</evidence>
<reference evidence="3" key="1">
    <citation type="journal article" date="2012" name="Nature">
        <title>A physical, genetic and functional sequence assembly of the barley genome.</title>
        <authorList>
            <consortium name="The International Barley Genome Sequencing Consortium"/>
            <person name="Mayer K.F."/>
            <person name="Waugh R."/>
            <person name="Brown J.W."/>
            <person name="Schulman A."/>
            <person name="Langridge P."/>
            <person name="Platzer M."/>
            <person name="Fincher G.B."/>
            <person name="Muehlbauer G.J."/>
            <person name="Sato K."/>
            <person name="Close T.J."/>
            <person name="Wise R.P."/>
            <person name="Stein N."/>
        </authorList>
    </citation>
    <scope>NUCLEOTIDE SEQUENCE [LARGE SCALE GENOMIC DNA]</scope>
    <source>
        <strain evidence="3">cv. Morex</strain>
    </source>
</reference>
<accession>A0A8I6Z006</accession>
<evidence type="ECO:0000259" key="1">
    <source>
        <dbReference type="Pfam" id="PF13456"/>
    </source>
</evidence>
<dbReference type="Gramene" id="HORVU.MOREX.r2.6HG0466180.1">
    <property type="protein sequence ID" value="HORVU.MOREX.r2.6HG0466180.1.CDS.1"/>
    <property type="gene ID" value="HORVU.MOREX.r2.6HG0466180"/>
</dbReference>
<dbReference type="Gramene" id="HORVU.MOREX.r3.6HG0561270.1">
    <property type="protein sequence ID" value="HORVU.MOREX.r3.6HG0561270.1.CDS1"/>
    <property type="gene ID" value="HORVU.MOREX.r3.6HG0561270"/>
</dbReference>
<organism evidence="2 3">
    <name type="scientific">Hordeum vulgare subsp. vulgare</name>
    <name type="common">Domesticated barley</name>
    <dbReference type="NCBI Taxonomy" id="112509"/>
    <lineage>
        <taxon>Eukaryota</taxon>
        <taxon>Viridiplantae</taxon>
        <taxon>Streptophyta</taxon>
        <taxon>Embryophyta</taxon>
        <taxon>Tracheophyta</taxon>
        <taxon>Spermatophyta</taxon>
        <taxon>Magnoliopsida</taxon>
        <taxon>Liliopsida</taxon>
        <taxon>Poales</taxon>
        <taxon>Poaceae</taxon>
        <taxon>BOP clade</taxon>
        <taxon>Pooideae</taxon>
        <taxon>Triticodae</taxon>
        <taxon>Triticeae</taxon>
        <taxon>Hordeinae</taxon>
        <taxon>Hordeum</taxon>
    </lineage>
</organism>
<reference evidence="2" key="2">
    <citation type="submission" date="2020-10" db="EMBL/GenBank/DDBJ databases">
        <authorList>
            <person name="Scholz U."/>
            <person name="Mascher M."/>
            <person name="Fiebig A."/>
        </authorList>
    </citation>
    <scope>NUCLEOTIDE SEQUENCE [LARGE SCALE GENOMIC DNA]</scope>
    <source>
        <strain evidence="2">cv. Morex</strain>
    </source>
</reference>
<reference evidence="2" key="3">
    <citation type="submission" date="2022-01" db="UniProtKB">
        <authorList>
            <consortium name="EnsemblPlants"/>
        </authorList>
    </citation>
    <scope>IDENTIFICATION</scope>
    <source>
        <strain evidence="2">subsp. vulgare</strain>
    </source>
</reference>
<dbReference type="PANTHER" id="PTHR47723:SF18">
    <property type="entry name" value="RNASE H TYPE-1 DOMAIN-CONTAINING PROTEIN"/>
    <property type="match status" value="1"/>
</dbReference>
<dbReference type="SMR" id="A0A8I6Z006"/>